<evidence type="ECO:0000256" key="3">
    <source>
        <dbReference type="ARBA" id="ARBA00023015"/>
    </source>
</evidence>
<dbReference type="CDD" id="cd12148">
    <property type="entry name" value="fungal_TF_MHR"/>
    <property type="match status" value="1"/>
</dbReference>
<dbReference type="RefSeq" id="XP_028474233.1">
    <property type="nucleotide sequence ID" value="XM_028617770.1"/>
</dbReference>
<keyword evidence="2" id="KW-0862">Zinc</keyword>
<sequence>MLESHITQLQNGDLGSSEVGFRRAVPAQSTAPDERDTAQAPGGDSSTFEVLHFAQNGDLTYMGPTSVPPRQIQPNALFSVGAHDELLSLYFTHLNGFNGFVDEDAFRLGIAKGAPTDGYSLFLHLCILSTALHISPYRQQYGSVFIQAAYTMLASEIDRPKSTTVIAMVLLSLEASESGSSSAWILSGKQLSKGNLTP</sequence>
<keyword evidence="6" id="KW-0539">Nucleus</keyword>
<dbReference type="GeneID" id="39586561"/>
<dbReference type="InterPro" id="IPR051615">
    <property type="entry name" value="Transcr_Regulatory_Elem"/>
</dbReference>
<reference evidence="8 9" key="1">
    <citation type="submission" date="2018-11" db="EMBL/GenBank/DDBJ databases">
        <title>Genome sequence of Apiotrichum porosum DSM 27194.</title>
        <authorList>
            <person name="Aliyu H."/>
            <person name="Gorte O."/>
            <person name="Ochsenreither K."/>
        </authorList>
    </citation>
    <scope>NUCLEOTIDE SEQUENCE [LARGE SCALE GENOMIC DNA]</scope>
    <source>
        <strain evidence="8 9">DSM 27194</strain>
    </source>
</reference>
<dbReference type="GO" id="GO:0003677">
    <property type="term" value="F:DNA binding"/>
    <property type="evidence" value="ECO:0007669"/>
    <property type="project" value="UniProtKB-KW"/>
</dbReference>
<keyword evidence="1" id="KW-0479">Metal-binding</keyword>
<proteinExistence type="predicted"/>
<keyword evidence="4" id="KW-0238">DNA-binding</keyword>
<dbReference type="PANTHER" id="PTHR31313:SF81">
    <property type="entry name" value="TY1 ENHANCER ACTIVATOR"/>
    <property type="match status" value="1"/>
</dbReference>
<feature type="region of interest" description="Disordered" evidence="7">
    <location>
        <begin position="1"/>
        <end position="45"/>
    </location>
</feature>
<evidence type="ECO:0000256" key="6">
    <source>
        <dbReference type="ARBA" id="ARBA00023242"/>
    </source>
</evidence>
<name>A0A427XJS3_9TREE</name>
<dbReference type="GO" id="GO:0046872">
    <property type="term" value="F:metal ion binding"/>
    <property type="evidence" value="ECO:0007669"/>
    <property type="project" value="UniProtKB-KW"/>
</dbReference>
<dbReference type="OrthoDB" id="2591410at2759"/>
<evidence type="ECO:0000256" key="7">
    <source>
        <dbReference type="SAM" id="MobiDB-lite"/>
    </source>
</evidence>
<evidence type="ECO:0008006" key="10">
    <source>
        <dbReference type="Google" id="ProtNLM"/>
    </source>
</evidence>
<accession>A0A427XJS3</accession>
<dbReference type="Proteomes" id="UP000279236">
    <property type="component" value="Unassembled WGS sequence"/>
</dbReference>
<evidence type="ECO:0000256" key="1">
    <source>
        <dbReference type="ARBA" id="ARBA00022723"/>
    </source>
</evidence>
<evidence type="ECO:0000256" key="2">
    <source>
        <dbReference type="ARBA" id="ARBA00022833"/>
    </source>
</evidence>
<organism evidence="8 9">
    <name type="scientific">Apiotrichum porosum</name>
    <dbReference type="NCBI Taxonomy" id="105984"/>
    <lineage>
        <taxon>Eukaryota</taxon>
        <taxon>Fungi</taxon>
        <taxon>Dikarya</taxon>
        <taxon>Basidiomycota</taxon>
        <taxon>Agaricomycotina</taxon>
        <taxon>Tremellomycetes</taxon>
        <taxon>Trichosporonales</taxon>
        <taxon>Trichosporonaceae</taxon>
        <taxon>Apiotrichum</taxon>
    </lineage>
</organism>
<keyword evidence="3" id="KW-0805">Transcription regulation</keyword>
<comment type="caution">
    <text evidence="8">The sequence shown here is derived from an EMBL/GenBank/DDBJ whole genome shotgun (WGS) entry which is preliminary data.</text>
</comment>
<evidence type="ECO:0000313" key="8">
    <source>
        <dbReference type="EMBL" id="RSH79086.1"/>
    </source>
</evidence>
<keyword evidence="9" id="KW-1185">Reference proteome</keyword>
<protein>
    <recommendedName>
        <fullName evidence="10">Transcription factor domain-containing protein</fullName>
    </recommendedName>
</protein>
<gene>
    <name evidence="8" type="ORF">EHS24_002018</name>
</gene>
<dbReference type="PANTHER" id="PTHR31313">
    <property type="entry name" value="TY1 ENHANCER ACTIVATOR"/>
    <property type="match status" value="1"/>
</dbReference>
<feature type="compositionally biased region" description="Polar residues" evidence="7">
    <location>
        <begin position="1"/>
        <end position="14"/>
    </location>
</feature>
<dbReference type="AlphaFoldDB" id="A0A427XJS3"/>
<evidence type="ECO:0000256" key="5">
    <source>
        <dbReference type="ARBA" id="ARBA00023163"/>
    </source>
</evidence>
<dbReference type="EMBL" id="RSCE01000011">
    <property type="protein sequence ID" value="RSH79086.1"/>
    <property type="molecule type" value="Genomic_DNA"/>
</dbReference>
<evidence type="ECO:0000313" key="9">
    <source>
        <dbReference type="Proteomes" id="UP000279236"/>
    </source>
</evidence>
<evidence type="ECO:0000256" key="4">
    <source>
        <dbReference type="ARBA" id="ARBA00023125"/>
    </source>
</evidence>
<keyword evidence="5" id="KW-0804">Transcription</keyword>